<dbReference type="InterPro" id="IPR012920">
    <property type="entry name" value="rRNA_MeTfrase_SPB1-like_C"/>
</dbReference>
<keyword evidence="8" id="KW-0175">Coiled coil</keyword>
<keyword evidence="5 8" id="KW-0808">Transferase</keyword>
<feature type="coiled-coil region" evidence="8">
    <location>
        <begin position="1423"/>
        <end position="1454"/>
    </location>
</feature>
<proteinExistence type="inferred from homology"/>
<comment type="similarity">
    <text evidence="8">Belongs to the class I-like SAM-binding methyltransferase superfamily. RNA methyltransferase RlmE family. SPB1 subfamily.</text>
</comment>
<feature type="domain" description="DUF3381" evidence="14">
    <location>
        <begin position="1297"/>
        <end position="1454"/>
    </location>
</feature>
<dbReference type="InterPro" id="IPR002877">
    <property type="entry name" value="RNA_MeTrfase_FtsJ_dom"/>
</dbReference>
<dbReference type="SUPFAM" id="SSF53335">
    <property type="entry name" value="S-adenosyl-L-methionine-dependent methyltransferases"/>
    <property type="match status" value="1"/>
</dbReference>
<dbReference type="SUPFAM" id="SSF56300">
    <property type="entry name" value="Metallo-dependent phosphatases"/>
    <property type="match status" value="1"/>
</dbReference>
<feature type="domain" description="Calcineurin-like phosphoesterase" evidence="11">
    <location>
        <begin position="384"/>
        <end position="575"/>
    </location>
</feature>
<dbReference type="InterPro" id="IPR029063">
    <property type="entry name" value="SAM-dependent_MTases_sf"/>
</dbReference>
<protein>
    <recommendedName>
        <fullName evidence="8">Putative rRNA methyltransferase</fullName>
        <ecNumber evidence="8">2.1.1.-</ecNumber>
    </recommendedName>
    <alternativeName>
        <fullName evidence="8">2'-O-ribose RNA methyltransferase SPB1 homolog</fullName>
    </alternativeName>
</protein>
<keyword evidence="10" id="KW-0812">Transmembrane</keyword>
<accession>A0A425CFR8</accession>
<feature type="domain" description="Ribosomal RNA methyltransferase SPB1-like C-terminal" evidence="13">
    <location>
        <begin position="1725"/>
        <end position="1934"/>
    </location>
</feature>
<feature type="binding site" evidence="8">
    <location>
        <position position="1116"/>
    </location>
    <ligand>
        <name>S-adenosyl-L-methionine</name>
        <dbReference type="ChEBI" id="CHEBI:59789"/>
    </ligand>
</feature>
<feature type="compositionally biased region" description="Basic residues" evidence="9">
    <location>
        <begin position="611"/>
        <end position="627"/>
    </location>
</feature>
<evidence type="ECO:0000256" key="2">
    <source>
        <dbReference type="ARBA" id="ARBA00022517"/>
    </source>
</evidence>
<feature type="active site" description="Proton acceptor" evidence="8">
    <location>
        <position position="1217"/>
    </location>
</feature>
<dbReference type="InterPro" id="IPR024576">
    <property type="entry name" value="rRNA_MeTfrase_Spb1_DUF3381"/>
</dbReference>
<evidence type="ECO:0000259" key="14">
    <source>
        <dbReference type="Pfam" id="PF11861"/>
    </source>
</evidence>
<evidence type="ECO:0000259" key="13">
    <source>
        <dbReference type="Pfam" id="PF07780"/>
    </source>
</evidence>
<dbReference type="GO" id="GO:0008649">
    <property type="term" value="F:rRNA methyltransferase activity"/>
    <property type="evidence" value="ECO:0007669"/>
    <property type="project" value="UniProtKB-UniRule"/>
</dbReference>
<keyword evidence="2 8" id="KW-0690">Ribosome biogenesis</keyword>
<feature type="transmembrane region" description="Helical" evidence="10">
    <location>
        <begin position="271"/>
        <end position="291"/>
    </location>
</feature>
<name>A0A425CFR8_9STRA</name>
<evidence type="ECO:0000313" key="15">
    <source>
        <dbReference type="EMBL" id="RQM15827.1"/>
    </source>
</evidence>
<evidence type="ECO:0000256" key="6">
    <source>
        <dbReference type="ARBA" id="ARBA00022691"/>
    </source>
</evidence>
<dbReference type="VEuPathDB" id="FungiDB:DD237_003033"/>
<dbReference type="HAMAP" id="MF_01547">
    <property type="entry name" value="RNA_methyltr_E"/>
    <property type="match status" value="1"/>
</dbReference>
<feature type="binding site" evidence="8">
    <location>
        <position position="1177"/>
    </location>
    <ligand>
        <name>S-adenosyl-L-methionine</name>
        <dbReference type="ChEBI" id="CHEBI:59789"/>
    </ligand>
</feature>
<dbReference type="PANTHER" id="PTHR34211">
    <property type="entry name" value="CALCINEURIN-LIKE METALLO-PHOSPHOESTERASE SUPERFAMILY PROTEIN"/>
    <property type="match status" value="1"/>
</dbReference>
<dbReference type="GO" id="GO:0005730">
    <property type="term" value="C:nucleolus"/>
    <property type="evidence" value="ECO:0007669"/>
    <property type="project" value="UniProtKB-SubCell"/>
</dbReference>
<keyword evidence="7 8" id="KW-0539">Nucleus</keyword>
<dbReference type="InterPro" id="IPR029052">
    <property type="entry name" value="Metallo-depent_PP-like"/>
</dbReference>
<feature type="region of interest" description="Disordered" evidence="9">
    <location>
        <begin position="1682"/>
        <end position="1707"/>
    </location>
</feature>
<evidence type="ECO:0000256" key="10">
    <source>
        <dbReference type="SAM" id="Phobius"/>
    </source>
</evidence>
<feature type="binding site" evidence="8">
    <location>
        <position position="1152"/>
    </location>
    <ligand>
        <name>S-adenosyl-L-methionine</name>
        <dbReference type="ChEBI" id="CHEBI:59789"/>
    </ligand>
</feature>
<feature type="transmembrane region" description="Helical" evidence="10">
    <location>
        <begin position="719"/>
        <end position="745"/>
    </location>
</feature>
<evidence type="ECO:0000259" key="12">
    <source>
        <dbReference type="Pfam" id="PF01728"/>
    </source>
</evidence>
<feature type="transmembrane region" description="Helical" evidence="10">
    <location>
        <begin position="81"/>
        <end position="104"/>
    </location>
</feature>
<dbReference type="Gene3D" id="3.60.21.10">
    <property type="match status" value="1"/>
</dbReference>
<dbReference type="FunFam" id="3.40.50.150:FF:000004">
    <property type="entry name" value="AdoMet-dependent rRNA methyltransferase SPB1"/>
    <property type="match status" value="1"/>
</dbReference>
<feature type="transmembrane region" description="Helical" evidence="10">
    <location>
        <begin position="902"/>
        <end position="930"/>
    </location>
</feature>
<feature type="region of interest" description="Disordered" evidence="9">
    <location>
        <begin position="1577"/>
        <end position="1601"/>
    </location>
</feature>
<feature type="binding site" evidence="8">
    <location>
        <position position="1136"/>
    </location>
    <ligand>
        <name>S-adenosyl-L-methionine</name>
        <dbReference type="ChEBI" id="CHEBI:59789"/>
    </ligand>
</feature>
<feature type="transmembrane region" description="Helical" evidence="10">
    <location>
        <begin position="44"/>
        <end position="69"/>
    </location>
</feature>
<dbReference type="PANTHER" id="PTHR34211:SF3">
    <property type="entry name" value="CALCINEURIN-LIKE METALLO-PHOSPHOESTERASE SUPERFAMILY PROTEIN"/>
    <property type="match status" value="1"/>
</dbReference>
<feature type="domain" description="Ribosomal RNA methyltransferase FtsJ" evidence="12">
    <location>
        <begin position="1084"/>
        <end position="1260"/>
    </location>
</feature>
<feature type="compositionally biased region" description="Low complexity" evidence="9">
    <location>
        <begin position="600"/>
        <end position="609"/>
    </location>
</feature>
<evidence type="ECO:0000259" key="11">
    <source>
        <dbReference type="Pfam" id="PF00149"/>
    </source>
</evidence>
<evidence type="ECO:0000256" key="3">
    <source>
        <dbReference type="ARBA" id="ARBA00022552"/>
    </source>
</evidence>
<gene>
    <name evidence="15" type="ORF">DD237_003033</name>
</gene>
<comment type="caution">
    <text evidence="15">The sequence shown here is derived from an EMBL/GenBank/DDBJ whole genome shotgun (WGS) entry which is preliminary data.</text>
</comment>
<feature type="region of interest" description="Disordered" evidence="9">
    <location>
        <begin position="1900"/>
        <end position="1942"/>
    </location>
</feature>
<keyword evidence="10" id="KW-0472">Membrane</keyword>
<dbReference type="HAMAP" id="MF_03163">
    <property type="entry name" value="RNA_methyltr_E_SPB1"/>
    <property type="match status" value="1"/>
</dbReference>
<dbReference type="Pfam" id="PF07780">
    <property type="entry name" value="Spb1_C"/>
    <property type="match status" value="1"/>
</dbReference>
<feature type="transmembrane region" description="Helical" evidence="10">
    <location>
        <begin position="799"/>
        <end position="820"/>
    </location>
</feature>
<evidence type="ECO:0000256" key="8">
    <source>
        <dbReference type="HAMAP-Rule" id="MF_03163"/>
    </source>
</evidence>
<evidence type="ECO:0000256" key="5">
    <source>
        <dbReference type="ARBA" id="ARBA00022679"/>
    </source>
</evidence>
<dbReference type="Pfam" id="PF11861">
    <property type="entry name" value="DUF3381"/>
    <property type="match status" value="1"/>
</dbReference>
<dbReference type="InterPro" id="IPR004843">
    <property type="entry name" value="Calcineurin-like_PHP"/>
</dbReference>
<feature type="compositionally biased region" description="Acidic residues" evidence="9">
    <location>
        <begin position="1496"/>
        <end position="1515"/>
    </location>
</feature>
<evidence type="ECO:0000256" key="1">
    <source>
        <dbReference type="ARBA" id="ARBA00004604"/>
    </source>
</evidence>
<feature type="transmembrane region" description="Helical" evidence="10">
    <location>
        <begin position="203"/>
        <end position="223"/>
    </location>
</feature>
<feature type="binding site" evidence="8">
    <location>
        <position position="1118"/>
    </location>
    <ligand>
        <name>S-adenosyl-L-methionine</name>
        <dbReference type="ChEBI" id="CHEBI:59789"/>
    </ligand>
</feature>
<organism evidence="15 16">
    <name type="scientific">Peronospora effusa</name>
    <dbReference type="NCBI Taxonomy" id="542832"/>
    <lineage>
        <taxon>Eukaryota</taxon>
        <taxon>Sar</taxon>
        <taxon>Stramenopiles</taxon>
        <taxon>Oomycota</taxon>
        <taxon>Peronosporomycetes</taxon>
        <taxon>Peronosporales</taxon>
        <taxon>Peronosporaceae</taxon>
        <taxon>Peronospora</taxon>
    </lineage>
</organism>
<comment type="catalytic activity">
    <reaction evidence="8">
        <text>a ribonucleotide in rRNA + S-adenosyl-L-methionine = a 2'-O-methylribonucleotide in rRNA + S-adenosyl-L-homocysteine + H(+)</text>
        <dbReference type="Rhea" id="RHEA:48628"/>
        <dbReference type="Rhea" id="RHEA-COMP:12164"/>
        <dbReference type="Rhea" id="RHEA-COMP:12165"/>
        <dbReference type="ChEBI" id="CHEBI:15378"/>
        <dbReference type="ChEBI" id="CHEBI:57856"/>
        <dbReference type="ChEBI" id="CHEBI:59789"/>
        <dbReference type="ChEBI" id="CHEBI:90675"/>
        <dbReference type="ChEBI" id="CHEBI:90676"/>
    </reaction>
</comment>
<feature type="transmembrane region" description="Helical" evidence="10">
    <location>
        <begin position="765"/>
        <end position="787"/>
    </location>
</feature>
<dbReference type="EMBL" id="QKXF01000142">
    <property type="protein sequence ID" value="RQM15827.1"/>
    <property type="molecule type" value="Genomic_DNA"/>
</dbReference>
<keyword evidence="4 8" id="KW-0489">Methyltransferase</keyword>
<comment type="function">
    <text evidence="8">Probable methyltransferase involved in the maturation of rRNA and in the biogenesis of ribosomal subunits.</text>
</comment>
<dbReference type="Pfam" id="PF01728">
    <property type="entry name" value="FtsJ"/>
    <property type="match status" value="1"/>
</dbReference>
<comment type="subcellular location">
    <subcellularLocation>
        <location evidence="1 8">Nucleus</location>
        <location evidence="1 8">Nucleolus</location>
    </subcellularLocation>
</comment>
<reference evidence="15 16" key="1">
    <citation type="submission" date="2018-06" db="EMBL/GenBank/DDBJ databases">
        <title>Comparative genomics of downy mildews reveals potential adaptations to biotrophy.</title>
        <authorList>
            <person name="Fletcher K."/>
            <person name="Klosterman S.J."/>
            <person name="Derevnina L."/>
            <person name="Martin F."/>
            <person name="Koike S."/>
            <person name="Reyes Chin-Wo S."/>
            <person name="Mou B."/>
            <person name="Michelmore R."/>
        </authorList>
    </citation>
    <scope>NUCLEOTIDE SEQUENCE [LARGE SCALE GENOMIC DNA]</scope>
    <source>
        <strain evidence="15 16">R13</strain>
    </source>
</reference>
<dbReference type="Proteomes" id="UP000286097">
    <property type="component" value="Unassembled WGS sequence"/>
</dbReference>
<dbReference type="InterPro" id="IPR015507">
    <property type="entry name" value="rRNA-MeTfrase_E"/>
</dbReference>
<keyword evidence="6 8" id="KW-0949">S-adenosyl-L-methionine</keyword>
<feature type="transmembrane region" description="Helical" evidence="10">
    <location>
        <begin position="116"/>
        <end position="137"/>
    </location>
</feature>
<evidence type="ECO:0000256" key="7">
    <source>
        <dbReference type="ARBA" id="ARBA00023242"/>
    </source>
</evidence>
<feature type="region of interest" description="Disordered" evidence="9">
    <location>
        <begin position="1488"/>
        <end position="1515"/>
    </location>
</feature>
<dbReference type="InterPro" id="IPR028589">
    <property type="entry name" value="SPB1-like"/>
</dbReference>
<sequence>MGEATKAEDQLVWFTLYLVIYLAFYFFTSPFVGNRELLNSWTPYVYFSMVLYAWLFSAAALHTPVHALGLLDSTIKQPISLLFPFFSASFVFLIALEVVAALVLSRLTTRLGLSWHVAHVSTVFYILPFLLGVMCRLERSFMNVLRNSTAISVACVALIVHCDATFDCAATLDESRTYNGHACAQLFSFVQSDDEETLVPGSYGGAILIWCMGILLAITNFFLERMSGIRMIASFGWFSDRTEEEDSDELAEKENGQEFLPPEQNLSMVPWYSMLLFDTVFDLLISLKVFLGRFDMRTMQRALHPNDKDYSFDHLAAKDEVWLDFMADCGDGFNSSYQIARLLAQPQLEVDCEVPDSEQVNGDDASDHKNGKAVKLKMIKRVFPRGDALVIGGDLAYPHPDSQTYETRLFRCFEYAMKPPSSYHPSAISTQKKIPNGLSSLRDYEGVSAFAIPGNHDWFDGLNTFTRYICQRDWLGGWLLPQKTSYFSIKLPHGWWLFGVDLALENDIDTDQFGYFERVAQSQMGPNDAVIVLTHEPRWLLNVYENKSNVDVKLSYLIEHILKGRVAVRLAGDIHNYMRHSLVEEKHVLKRPVSMLFDTSQTKTKSTSSLPRRHSFSSPFHKHFPHMKQHDSATKREQKTRDAMVQPELPGEHKRSAEHLIISGGGGAFLHPTHIASPSLVSNGGTYEHKMSYPPAHVSRRYAVLNVFGFRRLNWRFDAIGGVGYFVLVFSMFPRCSVGSIYAAATRWEAASQFYQELVHLLFDMVTTSTVSLLCCIGMLFATIGFADCTTFPKRCAMGLAVFCFHNVAAFTILLVYEFLLEVASVRGALGREGEHTLYLFFSSTLPDFSAIRKYDIFGLASLYGDFMRLCMTIFDVPEVVALHRNKICTSGFESLGRMELWAYYASVFPYFWVLATPVVSFVFGTYLYLSLNIFGCHYNEAFSSLRIASYKNFLRLHFRKDGRLEVFAFGVDKMPHRWCRDPKWSGGIGPRASLERNLPSFKWTRPSYWKPLVTKVDNMLRLDFENSSLDAKFNTSDRSNVHLIDRVLMCHSRIGGLKTFANMVKRKKHDKDKYYNLAKQQGYRARSAFKLIQLNKKYDFLSTAKVCIDLCAAPGGWCQVAAKYMPASSIILGIDLLPIRPIRGVKTFQCDITTVRCRQIIKQEMQSWQADVVLCDGAPNVGAEYSKDAYVQNELALVALKLAVDVMGRGGTFVSKVFRSQDYNALLWVFKQLFKKVSATKPLSSRNESAEIFVVCEQFLAPQSIDPKLFDPKYVFDQVDSQEKTITIFHPKFGDRKRHREGYDEALGVTLTNECSVTQFIDDHDPIRLLTDTTSIKFRPEDDVYREHKDTSDEIVTCLSDLKVLGKSDFKMLLKWRIRMLKYKEELLKAENPEGMEKVDKPEEVKEPERELTEKEKDILVREELSQLRANVQAKKKREKKKERERKQKLRIRAALGMNAEGIDVTEAESAFSLKELKLSKSKVDELENAGADSSSDEELQFETDVEDNDAGLEDSDVEYDELLEASMEKAYDDFLTRRGDDVKTRKAVKRTKVAKRALAGEALVQDSEMFDGDMKQYQKMINPDESSDDSDDEEDDMNVSLKVPEKSSAAVSRWFSDNALFAGIGDKQELVLPEMPKTDKEIRHTKRKAALERKERRALKKLKNEDKEYELEFGTEFDVATPENADHEAATAADSESDDEVSAEKKALIRSGMGAALKDDQSLADKFEVVAAGEEPEEDAIQIMDERKYDSDHEEYDAEDRAKTLALASMMVQKSKAKDLIDASYNRYTWNDSEALPDWFIDDEEKHYRPQIPIPKNVLAQMKERFMEMATKPVKKVAEARGRKQRMQMKKLKAAKKKATDIANLPDMSTREKLKAIDRAMNGAHLKKESKVYVVSTRGGTKTAGGKKAGKGKVKLVDPRMKSDKRNAEIRAKRGKKRKR</sequence>
<evidence type="ECO:0000256" key="4">
    <source>
        <dbReference type="ARBA" id="ARBA00022603"/>
    </source>
</evidence>
<feature type="region of interest" description="Disordered" evidence="9">
    <location>
        <begin position="1395"/>
        <end position="1414"/>
    </location>
</feature>
<feature type="region of interest" description="Disordered" evidence="9">
    <location>
        <begin position="600"/>
        <end position="639"/>
    </location>
</feature>
<dbReference type="Gene3D" id="3.40.50.150">
    <property type="entry name" value="Vaccinia Virus protein VP39"/>
    <property type="match status" value="1"/>
</dbReference>
<keyword evidence="3 8" id="KW-0698">rRNA processing</keyword>
<evidence type="ECO:0000256" key="9">
    <source>
        <dbReference type="SAM" id="MobiDB-lite"/>
    </source>
</evidence>
<evidence type="ECO:0000313" key="16">
    <source>
        <dbReference type="Proteomes" id="UP000286097"/>
    </source>
</evidence>
<feature type="compositionally biased region" description="Basic and acidic residues" evidence="9">
    <location>
        <begin position="628"/>
        <end position="639"/>
    </location>
</feature>
<feature type="transmembrane region" description="Helical" evidence="10">
    <location>
        <begin position="12"/>
        <end position="32"/>
    </location>
</feature>
<dbReference type="Pfam" id="PF00149">
    <property type="entry name" value="Metallophos"/>
    <property type="match status" value="1"/>
</dbReference>
<dbReference type="GO" id="GO:0016787">
    <property type="term" value="F:hydrolase activity"/>
    <property type="evidence" value="ECO:0007669"/>
    <property type="project" value="InterPro"/>
</dbReference>
<keyword evidence="10" id="KW-1133">Transmembrane helix</keyword>
<feature type="compositionally biased region" description="Acidic residues" evidence="9">
    <location>
        <begin position="1587"/>
        <end position="1599"/>
    </location>
</feature>
<feature type="compositionally biased region" description="Basic and acidic residues" evidence="9">
    <location>
        <begin position="1917"/>
        <end position="1934"/>
    </location>
</feature>
<dbReference type="EC" id="2.1.1.-" evidence="8"/>